<evidence type="ECO:0000313" key="5">
    <source>
        <dbReference type="Proteomes" id="UP001596186"/>
    </source>
</evidence>
<feature type="chain" id="PRO_5045496780" evidence="3">
    <location>
        <begin position="24"/>
        <end position="392"/>
    </location>
</feature>
<proteinExistence type="predicted"/>
<keyword evidence="2" id="KW-0472">Membrane</keyword>
<name>A0ABW1UYT4_9LACO</name>
<keyword evidence="5" id="KW-1185">Reference proteome</keyword>
<evidence type="ECO:0000256" key="2">
    <source>
        <dbReference type="SAM" id="Phobius"/>
    </source>
</evidence>
<gene>
    <name evidence="4" type="ORF">ACFP1F_09360</name>
</gene>
<dbReference type="NCBIfam" id="TIGR04145">
    <property type="entry name" value="Firmicu_CTERM"/>
    <property type="match status" value="2"/>
</dbReference>
<keyword evidence="2" id="KW-0812">Transmembrane</keyword>
<evidence type="ECO:0000313" key="4">
    <source>
        <dbReference type="EMBL" id="MFC6323946.1"/>
    </source>
</evidence>
<dbReference type="RefSeq" id="WP_125592968.1">
    <property type="nucleotide sequence ID" value="NZ_JBHSSN010000015.1"/>
</dbReference>
<sequence length="392" mass="41872">MKFRKIIVIGAVILGLAGASSFAEPLVTDAASTDSVTIDGQFSDWKDANLVEGYNGYTSLVSDGQYVNVYVKMKYAAIPGHGDYIFKIGDKSYHAWFPDVNNGDTKQITITGGDNYDGHSYGTVGSGYIGEEDGKSVAEFKIDLSKFDLPDSDVGKSISMTNSNIGSDAATTTIQSVGGKDAVGTATGKADTNEKGTTPTDANANNTNDNLNIVIDGKYLDWKNIQLTEGYNGYTAMVSDGHYVYVYVKMKYGMVPGQGDYHFDFGGKKISVWTKEMPDSLDKDQTKAVNFKAGDYDGGDQYGVVGNGYVTNNGEHNVGEFRIDISKLNISTMVGQTITMNNPSIGNEKVTTSGGSTGPILISGIGVLIAGFGYVKLKKAGYLKNKIHISGK</sequence>
<feature type="signal peptide" evidence="3">
    <location>
        <begin position="1"/>
        <end position="23"/>
    </location>
</feature>
<feature type="region of interest" description="Disordered" evidence="1">
    <location>
        <begin position="185"/>
        <end position="206"/>
    </location>
</feature>
<feature type="compositionally biased region" description="Low complexity" evidence="1">
    <location>
        <begin position="197"/>
        <end position="206"/>
    </location>
</feature>
<dbReference type="InterPro" id="IPR026409">
    <property type="entry name" value="Firmicu_CTERM"/>
</dbReference>
<organism evidence="4 5">
    <name type="scientific">Companilactobacillus baiquanensis</name>
    <dbReference type="NCBI Taxonomy" id="2486005"/>
    <lineage>
        <taxon>Bacteria</taxon>
        <taxon>Bacillati</taxon>
        <taxon>Bacillota</taxon>
        <taxon>Bacilli</taxon>
        <taxon>Lactobacillales</taxon>
        <taxon>Lactobacillaceae</taxon>
        <taxon>Companilactobacillus</taxon>
    </lineage>
</organism>
<dbReference type="EMBL" id="JBHSSN010000015">
    <property type="protein sequence ID" value="MFC6323946.1"/>
    <property type="molecule type" value="Genomic_DNA"/>
</dbReference>
<reference evidence="5" key="1">
    <citation type="journal article" date="2019" name="Int. J. Syst. Evol. Microbiol.">
        <title>The Global Catalogue of Microorganisms (GCM) 10K type strain sequencing project: providing services to taxonomists for standard genome sequencing and annotation.</title>
        <authorList>
            <consortium name="The Broad Institute Genomics Platform"/>
            <consortium name="The Broad Institute Genome Sequencing Center for Infectious Disease"/>
            <person name="Wu L."/>
            <person name="Ma J."/>
        </authorList>
    </citation>
    <scope>NUCLEOTIDE SEQUENCE [LARGE SCALE GENOMIC DNA]</scope>
    <source>
        <strain evidence="5">CCM 8895</strain>
    </source>
</reference>
<evidence type="ECO:0000256" key="3">
    <source>
        <dbReference type="SAM" id="SignalP"/>
    </source>
</evidence>
<accession>A0ABW1UYT4</accession>
<comment type="caution">
    <text evidence="4">The sequence shown here is derived from an EMBL/GenBank/DDBJ whole genome shotgun (WGS) entry which is preliminary data.</text>
</comment>
<keyword evidence="2" id="KW-1133">Transmembrane helix</keyword>
<keyword evidence="3" id="KW-0732">Signal</keyword>
<dbReference type="Proteomes" id="UP001596186">
    <property type="component" value="Unassembled WGS sequence"/>
</dbReference>
<protein>
    <submittedName>
        <fullName evidence="4">Firmicu-CTERM sorting domain-containing protein</fullName>
    </submittedName>
</protein>
<feature type="transmembrane region" description="Helical" evidence="2">
    <location>
        <begin position="358"/>
        <end position="377"/>
    </location>
</feature>
<evidence type="ECO:0000256" key="1">
    <source>
        <dbReference type="SAM" id="MobiDB-lite"/>
    </source>
</evidence>